<feature type="domain" description="VOC" evidence="1">
    <location>
        <begin position="9"/>
        <end position="126"/>
    </location>
</feature>
<name>A0ABT8V6E2_9BACL</name>
<dbReference type="InterPro" id="IPR004360">
    <property type="entry name" value="Glyas_Fos-R_dOase_dom"/>
</dbReference>
<dbReference type="Proteomes" id="UP001168883">
    <property type="component" value="Unassembled WGS sequence"/>
</dbReference>
<dbReference type="Pfam" id="PF00903">
    <property type="entry name" value="Glyoxalase"/>
    <property type="match status" value="2"/>
</dbReference>
<gene>
    <name evidence="2" type="ORF">Q3C12_03570</name>
</gene>
<dbReference type="SUPFAM" id="SSF54593">
    <property type="entry name" value="Glyoxalase/Bleomycin resistance protein/Dihydroxybiphenyl dioxygenase"/>
    <property type="match status" value="2"/>
</dbReference>
<keyword evidence="3" id="KW-1185">Reference proteome</keyword>
<evidence type="ECO:0000259" key="1">
    <source>
        <dbReference type="PROSITE" id="PS51819"/>
    </source>
</evidence>
<accession>A0ABT8V6E2</accession>
<proteinExistence type="predicted"/>
<organism evidence="2 3">
    <name type="scientific">Paenibacillus ehimensis</name>
    <dbReference type="NCBI Taxonomy" id="79264"/>
    <lineage>
        <taxon>Bacteria</taxon>
        <taxon>Bacillati</taxon>
        <taxon>Bacillota</taxon>
        <taxon>Bacilli</taxon>
        <taxon>Bacillales</taxon>
        <taxon>Paenibacillaceae</taxon>
        <taxon>Paenibacillus</taxon>
    </lineage>
</organism>
<reference evidence="2" key="1">
    <citation type="submission" date="2023-07" db="EMBL/GenBank/DDBJ databases">
        <authorList>
            <person name="Aktuganov G."/>
            <person name="Boyko T."/>
            <person name="Delegan Y."/>
            <person name="Galimzianova N."/>
            <person name="Gilvanova E."/>
            <person name="Korobov V."/>
            <person name="Kuzmina L."/>
            <person name="Melentiev A."/>
            <person name="Milman P."/>
            <person name="Ryabova A."/>
            <person name="Stupak E."/>
            <person name="Yasakov T."/>
            <person name="Zharikova N."/>
            <person name="Zhurenko E."/>
        </authorList>
    </citation>
    <scope>NUCLEOTIDE SEQUENCE</scope>
    <source>
        <strain evidence="2">IB-739</strain>
    </source>
</reference>
<dbReference type="Gene3D" id="3.10.180.10">
    <property type="entry name" value="2,3-Dihydroxybiphenyl 1,2-Dioxygenase, domain 1"/>
    <property type="match status" value="2"/>
</dbReference>
<sequence>MNTSMKETKLLHEVKAAVLHVRDLPRMAAWYAKLLGMPLQPLDDEKPFYEFDMNNQVNLMLDDHRNKQGREKYPICMMRTTDIHRARAYAQENGISISQDVQLPHPGLAYLQIVDSESNEIMIVQSDWVNPNPVRPTAPDHPIQNRINSVVIPVAHLKRATEWYSKLLGQQIKPDRQDGGPIYWFDMQNGTGILLDDNRNNQDLAALPTFMLKASNIHEAFSFVRSSGVTIVRDVQFDHYFIIEDPEGNAVMICL</sequence>
<dbReference type="PANTHER" id="PTHR36437:SF2">
    <property type="entry name" value="GLYOXALASE_BLEOMYCIN RESISTANCE PROTEIN_DIOXYGENASE"/>
    <property type="match status" value="1"/>
</dbReference>
<evidence type="ECO:0000313" key="2">
    <source>
        <dbReference type="EMBL" id="MDO3676069.1"/>
    </source>
</evidence>
<comment type="caution">
    <text evidence="2">The sequence shown here is derived from an EMBL/GenBank/DDBJ whole genome shotgun (WGS) entry which is preliminary data.</text>
</comment>
<evidence type="ECO:0000313" key="3">
    <source>
        <dbReference type="Proteomes" id="UP001168883"/>
    </source>
</evidence>
<dbReference type="PROSITE" id="PS51819">
    <property type="entry name" value="VOC"/>
    <property type="match status" value="1"/>
</dbReference>
<dbReference type="EMBL" id="JAUMKJ010000003">
    <property type="protein sequence ID" value="MDO3676069.1"/>
    <property type="molecule type" value="Genomic_DNA"/>
</dbReference>
<dbReference type="CDD" id="cd06587">
    <property type="entry name" value="VOC"/>
    <property type="match status" value="2"/>
</dbReference>
<dbReference type="PANTHER" id="PTHR36437">
    <property type="entry name" value="GLYOXALASE/BLEOMYCIN RESISTANCE PROTEIN/DIOXYGENASE"/>
    <property type="match status" value="1"/>
</dbReference>
<dbReference type="RefSeq" id="WP_302877249.1">
    <property type="nucleotide sequence ID" value="NZ_JAUMKJ010000003.1"/>
</dbReference>
<protein>
    <submittedName>
        <fullName evidence="2">VOC family protein</fullName>
    </submittedName>
</protein>
<dbReference type="InterPro" id="IPR037523">
    <property type="entry name" value="VOC_core"/>
</dbReference>
<dbReference type="InterPro" id="IPR029068">
    <property type="entry name" value="Glyas_Bleomycin-R_OHBP_Dase"/>
</dbReference>